<dbReference type="Gene3D" id="3.30.230.70">
    <property type="entry name" value="GHMP Kinase, N-terminal domain"/>
    <property type="match status" value="1"/>
</dbReference>
<organism evidence="11">
    <name type="scientific">Hymenolepis diminuta</name>
    <name type="common">Rat tapeworm</name>
    <dbReference type="NCBI Taxonomy" id="6216"/>
    <lineage>
        <taxon>Eukaryota</taxon>
        <taxon>Metazoa</taxon>
        <taxon>Spiralia</taxon>
        <taxon>Lophotrochozoa</taxon>
        <taxon>Platyhelminthes</taxon>
        <taxon>Cestoda</taxon>
        <taxon>Eucestoda</taxon>
        <taxon>Cyclophyllidea</taxon>
        <taxon>Hymenolepididae</taxon>
        <taxon>Hymenolepis</taxon>
    </lineage>
</organism>
<evidence type="ECO:0000256" key="5">
    <source>
        <dbReference type="ARBA" id="ARBA00022835"/>
    </source>
</evidence>
<dbReference type="GO" id="GO:0000176">
    <property type="term" value="C:nuclear exosome (RNase complex)"/>
    <property type="evidence" value="ECO:0007669"/>
    <property type="project" value="TreeGrafter"/>
</dbReference>
<dbReference type="InterPro" id="IPR015847">
    <property type="entry name" value="ExoRNase_PH_dom2"/>
</dbReference>
<dbReference type="SUPFAM" id="SSF55666">
    <property type="entry name" value="Ribonuclease PH domain 2-like"/>
    <property type="match status" value="1"/>
</dbReference>
<dbReference type="WBParaSite" id="HDID_0000821201-mRNA-1">
    <property type="protein sequence ID" value="HDID_0000821201-mRNA-1"/>
    <property type="gene ID" value="HDID_0000821201"/>
</dbReference>
<dbReference type="GO" id="GO:0000467">
    <property type="term" value="P:exonucleolytic trimming to generate mature 3'-end of 5.8S rRNA from tricistronic rRNA transcript (SSU-rRNA, 5.8S rRNA, LSU-rRNA)"/>
    <property type="evidence" value="ECO:0007669"/>
    <property type="project" value="TreeGrafter"/>
</dbReference>
<dbReference type="GO" id="GO:0071028">
    <property type="term" value="P:nuclear mRNA surveillance"/>
    <property type="evidence" value="ECO:0007669"/>
    <property type="project" value="TreeGrafter"/>
</dbReference>
<dbReference type="InterPro" id="IPR036345">
    <property type="entry name" value="ExoRNase_PH_dom2_sf"/>
</dbReference>
<dbReference type="GO" id="GO:0000177">
    <property type="term" value="C:cytoplasmic exosome (RNase complex)"/>
    <property type="evidence" value="ECO:0007669"/>
    <property type="project" value="TreeGrafter"/>
</dbReference>
<protein>
    <recommendedName>
        <fullName evidence="6">Ribosomal RNA-processing protein 42</fullName>
    </recommendedName>
</protein>
<keyword evidence="5" id="KW-0271">Exosome</keyword>
<dbReference type="GO" id="GO:0034475">
    <property type="term" value="P:U4 snRNA 3'-end processing"/>
    <property type="evidence" value="ECO:0007669"/>
    <property type="project" value="TreeGrafter"/>
</dbReference>
<gene>
    <name evidence="9" type="ORF">HDID_LOCUS8210</name>
</gene>
<dbReference type="STRING" id="6216.A0A158QF23"/>
<comment type="similarity">
    <text evidence="3">Belongs to the RNase PH family.</text>
</comment>
<evidence type="ECO:0000256" key="2">
    <source>
        <dbReference type="ARBA" id="ARBA00004604"/>
    </source>
</evidence>
<dbReference type="CDD" id="cd11367">
    <property type="entry name" value="RNase_PH_RRP42"/>
    <property type="match status" value="1"/>
</dbReference>
<dbReference type="GO" id="GO:0071038">
    <property type="term" value="P:TRAMP-dependent tRNA surveillance pathway"/>
    <property type="evidence" value="ECO:0007669"/>
    <property type="project" value="TreeGrafter"/>
</dbReference>
<dbReference type="PANTHER" id="PTHR11097:SF8">
    <property type="entry name" value="EXOSOME COMPLEX COMPONENT RRP42"/>
    <property type="match status" value="1"/>
</dbReference>
<dbReference type="GO" id="GO:0034473">
    <property type="term" value="P:U1 snRNA 3'-end processing"/>
    <property type="evidence" value="ECO:0007669"/>
    <property type="project" value="TreeGrafter"/>
</dbReference>
<dbReference type="SUPFAM" id="SSF54211">
    <property type="entry name" value="Ribosomal protein S5 domain 2-like"/>
    <property type="match status" value="1"/>
</dbReference>
<dbReference type="GO" id="GO:0035925">
    <property type="term" value="F:mRNA 3'-UTR AU-rich region binding"/>
    <property type="evidence" value="ECO:0007669"/>
    <property type="project" value="TreeGrafter"/>
</dbReference>
<dbReference type="PANTHER" id="PTHR11097">
    <property type="entry name" value="EXOSOME COMPLEX EXONUCLEASE RIBOSOMAL RNA PROCESSING PROTEIN"/>
    <property type="match status" value="1"/>
</dbReference>
<dbReference type="InterPro" id="IPR020568">
    <property type="entry name" value="Ribosomal_Su5_D2-typ_SF"/>
</dbReference>
<comment type="subcellular location">
    <subcellularLocation>
        <location evidence="1">Cytoplasm</location>
    </subcellularLocation>
    <subcellularLocation>
        <location evidence="2">Nucleus</location>
        <location evidence="2">Nucleolus</location>
    </subcellularLocation>
</comment>
<accession>A0A158QF23</accession>
<dbReference type="InterPro" id="IPR001247">
    <property type="entry name" value="ExoRNase_PH_dom1"/>
</dbReference>
<reference evidence="11" key="1">
    <citation type="submission" date="2016-04" db="UniProtKB">
        <authorList>
            <consortium name="WormBaseParasite"/>
        </authorList>
    </citation>
    <scope>IDENTIFICATION</scope>
</reference>
<dbReference type="GO" id="GO:0071035">
    <property type="term" value="P:nuclear polyadenylation-dependent rRNA catabolic process"/>
    <property type="evidence" value="ECO:0007669"/>
    <property type="project" value="TreeGrafter"/>
</dbReference>
<reference evidence="9 10" key="2">
    <citation type="submission" date="2018-11" db="EMBL/GenBank/DDBJ databases">
        <authorList>
            <consortium name="Pathogen Informatics"/>
        </authorList>
    </citation>
    <scope>NUCLEOTIDE SEQUENCE [LARGE SCALE GENOMIC DNA]</scope>
</reference>
<keyword evidence="4" id="KW-0963">Cytoplasm</keyword>
<dbReference type="InterPro" id="IPR027408">
    <property type="entry name" value="PNPase/RNase_PH_dom_sf"/>
</dbReference>
<evidence type="ECO:0000313" key="10">
    <source>
        <dbReference type="Proteomes" id="UP000274504"/>
    </source>
</evidence>
<dbReference type="Proteomes" id="UP000274504">
    <property type="component" value="Unassembled WGS sequence"/>
</dbReference>
<dbReference type="AlphaFoldDB" id="A0A158QF23"/>
<dbReference type="EMBL" id="UYSG01011046">
    <property type="protein sequence ID" value="VDL60528.1"/>
    <property type="molecule type" value="Genomic_DNA"/>
</dbReference>
<evidence type="ECO:0000256" key="4">
    <source>
        <dbReference type="ARBA" id="ARBA00022490"/>
    </source>
</evidence>
<feature type="domain" description="Exoribonuclease phosphorolytic" evidence="7">
    <location>
        <begin position="31"/>
        <end position="165"/>
    </location>
</feature>
<evidence type="ECO:0000259" key="8">
    <source>
        <dbReference type="Pfam" id="PF03725"/>
    </source>
</evidence>
<dbReference type="OrthoDB" id="272245at2759"/>
<feature type="domain" description="Exoribonuclease phosphorolytic" evidence="8">
    <location>
        <begin position="193"/>
        <end position="250"/>
    </location>
</feature>
<dbReference type="Pfam" id="PF01138">
    <property type="entry name" value="RNase_PH"/>
    <property type="match status" value="1"/>
</dbReference>
<dbReference type="InterPro" id="IPR050590">
    <property type="entry name" value="Exosome_comp_Rrp42_subfam"/>
</dbReference>
<proteinExistence type="inferred from homology"/>
<evidence type="ECO:0000313" key="11">
    <source>
        <dbReference type="WBParaSite" id="HDID_0000821201-mRNA-1"/>
    </source>
</evidence>
<dbReference type="GO" id="GO:0016075">
    <property type="term" value="P:rRNA catabolic process"/>
    <property type="evidence" value="ECO:0007669"/>
    <property type="project" value="TreeGrafter"/>
</dbReference>
<evidence type="ECO:0000313" key="9">
    <source>
        <dbReference type="EMBL" id="VDL60528.1"/>
    </source>
</evidence>
<evidence type="ECO:0000256" key="6">
    <source>
        <dbReference type="ARBA" id="ARBA00042523"/>
    </source>
</evidence>
<evidence type="ECO:0000256" key="3">
    <source>
        <dbReference type="ARBA" id="ARBA00006678"/>
    </source>
</evidence>
<sequence>MDSVLISDAERFYLVQGCQLGCRLDGRRQIDFRPVELESGILNHTAGSARIKVGNTVVIACVSVEIGNTTLECPNEGRIEIDVECSPTATPKFSGKSGSDIAVTLKATLSTAFTKDCLPLKSLCIQSGKQCWIIHTDVLVLESDGNLLDAASLSILAALSTMKLPMSLAQKLAAEKCEALNPDGFSLCIKSLPTFVTVHKIGESYVVDTNKEEESCSFSRIFVAVRSDGTITTIIKEGCGSQRVDSLIKMVSELHSTTTP</sequence>
<evidence type="ECO:0000259" key="7">
    <source>
        <dbReference type="Pfam" id="PF01138"/>
    </source>
</evidence>
<evidence type="ECO:0000256" key="1">
    <source>
        <dbReference type="ARBA" id="ARBA00004496"/>
    </source>
</evidence>
<dbReference type="GO" id="GO:0034476">
    <property type="term" value="P:U5 snRNA 3'-end processing"/>
    <property type="evidence" value="ECO:0007669"/>
    <property type="project" value="TreeGrafter"/>
</dbReference>
<name>A0A158QF23_HYMDI</name>
<dbReference type="Pfam" id="PF03725">
    <property type="entry name" value="RNase_PH_C"/>
    <property type="match status" value="1"/>
</dbReference>
<dbReference type="GO" id="GO:0005730">
    <property type="term" value="C:nucleolus"/>
    <property type="evidence" value="ECO:0007669"/>
    <property type="project" value="UniProtKB-SubCell"/>
</dbReference>